<reference evidence="2" key="1">
    <citation type="journal article" date="2024" name="Proc. Natl. Acad. Sci. U.S.A.">
        <title>Extraordinary preservation of gene collinearity over three hundred million years revealed in homosporous lycophytes.</title>
        <authorList>
            <person name="Li C."/>
            <person name="Wickell D."/>
            <person name="Kuo L.Y."/>
            <person name="Chen X."/>
            <person name="Nie B."/>
            <person name="Liao X."/>
            <person name="Peng D."/>
            <person name="Ji J."/>
            <person name="Jenkins J."/>
            <person name="Williams M."/>
            <person name="Shu S."/>
            <person name="Plott C."/>
            <person name="Barry K."/>
            <person name="Rajasekar S."/>
            <person name="Grimwood J."/>
            <person name="Han X."/>
            <person name="Sun S."/>
            <person name="Hou Z."/>
            <person name="He W."/>
            <person name="Dai G."/>
            <person name="Sun C."/>
            <person name="Schmutz J."/>
            <person name="Leebens-Mack J.H."/>
            <person name="Li F.W."/>
            <person name="Wang L."/>
        </authorList>
    </citation>
    <scope>NUCLEOTIDE SEQUENCE [LARGE SCALE GENOMIC DNA]</scope>
    <source>
        <strain evidence="2">cv. PW_Plant_1</strain>
    </source>
</reference>
<gene>
    <name evidence="1" type="ORF">O6H91_03G006100</name>
</gene>
<organism evidence="1 2">
    <name type="scientific">Diphasiastrum complanatum</name>
    <name type="common">Issler's clubmoss</name>
    <name type="synonym">Lycopodium complanatum</name>
    <dbReference type="NCBI Taxonomy" id="34168"/>
    <lineage>
        <taxon>Eukaryota</taxon>
        <taxon>Viridiplantae</taxon>
        <taxon>Streptophyta</taxon>
        <taxon>Embryophyta</taxon>
        <taxon>Tracheophyta</taxon>
        <taxon>Lycopodiopsida</taxon>
        <taxon>Lycopodiales</taxon>
        <taxon>Lycopodiaceae</taxon>
        <taxon>Lycopodioideae</taxon>
        <taxon>Diphasiastrum</taxon>
    </lineage>
</organism>
<sequence length="432" mass="49972">MATLGSQLRTMWRKWSLKFLFQETDKRHLQQQIDVHRLYLFTSFNRLKDYTDEKTIKEIVHLAEETPFEAQQEQVQANVHEQICRLAGVLDNILLPQVVKTTRVVSEKKNRPSGLSFAVHGSKQTSHLKKVTSAVETHPYSKAQVSTLLKEKLGYTLELKPSQISHSEAGEGLFLRGTVRPGTVVSLYPGIVYSPSQYRYIPGYPRVDVDNPYLISRYDGAIIDAKPWERGGESREWWDGQSHDDNESAYSKFVAAGEPVENMKAILEMEDFRKKQHPSWWQMLGGQQINSVSKGEIIERRNPLAVAHFANHPPKGELPNVMVCSYDFFDEDINVRPYIPNVLFADEEDGDMQRRGMIWVNEGRKSRSVVQGTLHEDVRLRRSHSLLRALVLVATREIKDEEILLNYRLSNQKKRPSWYHAVDEEEDKRRWS</sequence>
<dbReference type="Proteomes" id="UP001162992">
    <property type="component" value="Chromosome 3"/>
</dbReference>
<proteinExistence type="predicted"/>
<dbReference type="EMBL" id="CM055094">
    <property type="protein sequence ID" value="KAJ7560917.1"/>
    <property type="molecule type" value="Genomic_DNA"/>
</dbReference>
<evidence type="ECO:0000313" key="1">
    <source>
        <dbReference type="EMBL" id="KAJ7560917.1"/>
    </source>
</evidence>
<evidence type="ECO:0000313" key="2">
    <source>
        <dbReference type="Proteomes" id="UP001162992"/>
    </source>
</evidence>
<name>A0ACC2E398_DIPCM</name>
<comment type="caution">
    <text evidence="1">The sequence shown here is derived from an EMBL/GenBank/DDBJ whole genome shotgun (WGS) entry which is preliminary data.</text>
</comment>
<accession>A0ACC2E398</accession>
<keyword evidence="2" id="KW-1185">Reference proteome</keyword>
<protein>
    <submittedName>
        <fullName evidence="1">Uncharacterized protein</fullName>
    </submittedName>
</protein>